<feature type="region of interest" description="Disordered" evidence="8">
    <location>
        <begin position="236"/>
        <end position="272"/>
    </location>
</feature>
<reference evidence="11 12" key="1">
    <citation type="journal article" date="2020" name="bioRxiv">
        <title>Sequence and annotation of 42 cannabis genomes reveals extensive copy number variation in cannabinoid synthesis and pathogen resistance genes.</title>
        <authorList>
            <person name="Mckernan K.J."/>
            <person name="Helbert Y."/>
            <person name="Kane L.T."/>
            <person name="Ebling H."/>
            <person name="Zhang L."/>
            <person name="Liu B."/>
            <person name="Eaton Z."/>
            <person name="Mclaughlin S."/>
            <person name="Kingan S."/>
            <person name="Baybayan P."/>
            <person name="Concepcion G."/>
            <person name="Jordan M."/>
            <person name="Riva A."/>
            <person name="Barbazuk W."/>
            <person name="Harkins T."/>
        </authorList>
    </citation>
    <scope>NUCLEOTIDE SEQUENCE [LARGE SCALE GENOMIC DNA]</scope>
    <source>
        <strain evidence="12">cv. Jamaican Lion 4</strain>
        <strain evidence="11">Father</strain>
        <tissue evidence="11">Leaf</tissue>
    </source>
</reference>
<evidence type="ECO:0000256" key="2">
    <source>
        <dbReference type="ARBA" id="ARBA00006574"/>
    </source>
</evidence>
<dbReference type="EMBL" id="JAATIQ010000280">
    <property type="protein sequence ID" value="KAF4364719.1"/>
    <property type="molecule type" value="Genomic_DNA"/>
</dbReference>
<dbReference type="Pfam" id="PF03094">
    <property type="entry name" value="Mlo"/>
    <property type="match status" value="2"/>
</dbReference>
<dbReference type="GO" id="GO:0006952">
    <property type="term" value="P:defense response"/>
    <property type="evidence" value="ECO:0007669"/>
    <property type="project" value="UniProtKB-KW"/>
</dbReference>
<comment type="caution">
    <text evidence="11">The sequence shown here is derived from an EMBL/GenBank/DDBJ whole genome shotgun (WGS) entry which is preliminary data.</text>
</comment>
<evidence type="ECO:0008006" key="13">
    <source>
        <dbReference type="Google" id="ProtNLM"/>
    </source>
</evidence>
<feature type="compositionally biased region" description="Low complexity" evidence="8">
    <location>
        <begin position="239"/>
        <end position="249"/>
    </location>
</feature>
<feature type="transmembrane region" description="Helical" evidence="9">
    <location>
        <begin position="57"/>
        <end position="78"/>
    </location>
</feature>
<protein>
    <recommendedName>
        <fullName evidence="13">MLO-like protein</fullName>
    </recommendedName>
</protein>
<keyword evidence="4" id="KW-0611">Plant defense</keyword>
<comment type="similarity">
    <text evidence="2">Belongs to the MLO family.</text>
</comment>
<evidence type="ECO:0000256" key="6">
    <source>
        <dbReference type="ARBA" id="ARBA00023136"/>
    </source>
</evidence>
<evidence type="ECO:0000313" key="10">
    <source>
        <dbReference type="EMBL" id="KAF4364719.1"/>
    </source>
</evidence>
<proteinExistence type="inferred from homology"/>
<evidence type="ECO:0000256" key="1">
    <source>
        <dbReference type="ARBA" id="ARBA00004141"/>
    </source>
</evidence>
<evidence type="ECO:0000256" key="4">
    <source>
        <dbReference type="ARBA" id="ARBA00022821"/>
    </source>
</evidence>
<dbReference type="AlphaFoldDB" id="A0A7J6G6C8"/>
<keyword evidence="5 9" id="KW-1133">Transmembrane helix</keyword>
<feature type="compositionally biased region" description="Basic and acidic residues" evidence="8">
    <location>
        <begin position="257"/>
        <end position="269"/>
    </location>
</feature>
<dbReference type="EMBL" id="JAATIQ010000142">
    <property type="protein sequence ID" value="KAF4377640.1"/>
    <property type="molecule type" value="Genomic_DNA"/>
</dbReference>
<name>A0A7J6G6C8_CANSA</name>
<keyword evidence="12" id="KW-1185">Reference proteome</keyword>
<dbReference type="PANTHER" id="PTHR31942">
    <property type="entry name" value="MLO-LIKE PROTEIN 1"/>
    <property type="match status" value="1"/>
</dbReference>
<evidence type="ECO:0000256" key="9">
    <source>
        <dbReference type="SAM" id="Phobius"/>
    </source>
</evidence>
<dbReference type="PANTHER" id="PTHR31942:SF62">
    <property type="entry name" value="MLO-LIKE PROTEIN"/>
    <property type="match status" value="1"/>
</dbReference>
<dbReference type="GO" id="GO:0016020">
    <property type="term" value="C:membrane"/>
    <property type="evidence" value="ECO:0007669"/>
    <property type="project" value="UniProtKB-SubCell"/>
</dbReference>
<evidence type="ECO:0000256" key="8">
    <source>
        <dbReference type="SAM" id="MobiDB-lite"/>
    </source>
</evidence>
<accession>A0A7J6G6C8</accession>
<gene>
    <name evidence="11" type="ORF">G4B88_006920</name>
    <name evidence="10" type="ORF">G4B88_028642</name>
</gene>
<dbReference type="InterPro" id="IPR004326">
    <property type="entry name" value="Mlo"/>
</dbReference>
<organism evidence="11 12">
    <name type="scientific">Cannabis sativa</name>
    <name type="common">Hemp</name>
    <name type="synonym">Marijuana</name>
    <dbReference type="NCBI Taxonomy" id="3483"/>
    <lineage>
        <taxon>Eukaryota</taxon>
        <taxon>Viridiplantae</taxon>
        <taxon>Streptophyta</taxon>
        <taxon>Embryophyta</taxon>
        <taxon>Tracheophyta</taxon>
        <taxon>Spermatophyta</taxon>
        <taxon>Magnoliopsida</taxon>
        <taxon>eudicotyledons</taxon>
        <taxon>Gunneridae</taxon>
        <taxon>Pentapetalae</taxon>
        <taxon>rosids</taxon>
        <taxon>fabids</taxon>
        <taxon>Rosales</taxon>
        <taxon>Cannabaceae</taxon>
        <taxon>Cannabis</taxon>
    </lineage>
</organism>
<evidence type="ECO:0000256" key="7">
    <source>
        <dbReference type="ARBA" id="ARBA00023265"/>
    </source>
</evidence>
<sequence length="305" mass="35398">MKPSDSFTGEAHIQAIPNTKKTSILVKNRLKSCCVYSMLQLCFSRQFWSSINRSDYMALRLGFITLILLIGTKLHRVVVKLAVEIMDRCPYMENHQFKLRDELFWFKRPKLLLHCIQLISFQNAFEMATFIWSLWEIREPSCFMDNRKFIVVRLSFGVISQFWCSFVTFPLYVIITQMGSRFKKTVITDSVRKSLMGWQRRVKAKHSQSTTPLLVSDAATSSSESLMTESIRTGDDFATTSTEGSSTGSRIKNHPYQRFEEEGEGERPTYEINPENLDHFASPYDIHSNDYEIRHRNVNNDVVSP</sequence>
<evidence type="ECO:0000313" key="12">
    <source>
        <dbReference type="Proteomes" id="UP000583929"/>
    </source>
</evidence>
<feature type="transmembrane region" description="Helical" evidence="9">
    <location>
        <begin position="155"/>
        <end position="175"/>
    </location>
</feature>
<evidence type="ECO:0000256" key="3">
    <source>
        <dbReference type="ARBA" id="ARBA00022692"/>
    </source>
</evidence>
<keyword evidence="7" id="KW-0568">Pathogenesis-related protein</keyword>
<keyword evidence="6 9" id="KW-0472">Membrane</keyword>
<comment type="subcellular location">
    <subcellularLocation>
        <location evidence="1">Membrane</location>
        <topology evidence="1">Multi-pass membrane protein</topology>
    </subcellularLocation>
</comment>
<keyword evidence="3 9" id="KW-0812">Transmembrane</keyword>
<evidence type="ECO:0000313" key="11">
    <source>
        <dbReference type="EMBL" id="KAF4377640.1"/>
    </source>
</evidence>
<evidence type="ECO:0000256" key="5">
    <source>
        <dbReference type="ARBA" id="ARBA00022989"/>
    </source>
</evidence>
<dbReference type="Proteomes" id="UP000583929">
    <property type="component" value="Unassembled WGS sequence"/>
</dbReference>